<keyword evidence="2" id="KW-0812">Transmembrane</keyword>
<feature type="region of interest" description="Disordered" evidence="1">
    <location>
        <begin position="1"/>
        <end position="29"/>
    </location>
</feature>
<feature type="transmembrane region" description="Helical" evidence="2">
    <location>
        <begin position="163"/>
        <end position="182"/>
    </location>
</feature>
<feature type="transmembrane region" description="Helical" evidence="2">
    <location>
        <begin position="194"/>
        <end position="214"/>
    </location>
</feature>
<keyword evidence="5" id="KW-1185">Reference proteome</keyword>
<feature type="transmembrane region" description="Helical" evidence="2">
    <location>
        <begin position="71"/>
        <end position="90"/>
    </location>
</feature>
<keyword evidence="2" id="KW-0472">Membrane</keyword>
<dbReference type="EMBL" id="CAUYUJ010008539">
    <property type="protein sequence ID" value="CAK0824228.1"/>
    <property type="molecule type" value="Genomic_DNA"/>
</dbReference>
<dbReference type="InterPro" id="IPR000014">
    <property type="entry name" value="PAS"/>
</dbReference>
<name>A0ABN9RXV4_9DINO</name>
<feature type="compositionally biased region" description="Basic and acidic residues" evidence="1">
    <location>
        <begin position="645"/>
        <end position="657"/>
    </location>
</feature>
<protein>
    <recommendedName>
        <fullName evidence="3">PAS domain-containing protein</fullName>
    </recommendedName>
</protein>
<gene>
    <name evidence="4" type="ORF">PCOR1329_LOCUS24691</name>
</gene>
<dbReference type="Proteomes" id="UP001189429">
    <property type="component" value="Unassembled WGS sequence"/>
</dbReference>
<reference evidence="4" key="1">
    <citation type="submission" date="2023-10" db="EMBL/GenBank/DDBJ databases">
        <authorList>
            <person name="Chen Y."/>
            <person name="Shah S."/>
            <person name="Dougan E. K."/>
            <person name="Thang M."/>
            <person name="Chan C."/>
        </authorList>
    </citation>
    <scope>NUCLEOTIDE SEQUENCE [LARGE SCALE GENOMIC DNA]</scope>
</reference>
<feature type="transmembrane region" description="Helical" evidence="2">
    <location>
        <begin position="271"/>
        <end position="294"/>
    </location>
</feature>
<feature type="region of interest" description="Disordered" evidence="1">
    <location>
        <begin position="434"/>
        <end position="506"/>
    </location>
</feature>
<comment type="caution">
    <text evidence="4">The sequence shown here is derived from an EMBL/GenBank/DDBJ whole genome shotgun (WGS) entry which is preliminary data.</text>
</comment>
<proteinExistence type="predicted"/>
<feature type="domain" description="PAS" evidence="3">
    <location>
        <begin position="309"/>
        <end position="380"/>
    </location>
</feature>
<evidence type="ECO:0000259" key="3">
    <source>
        <dbReference type="PROSITE" id="PS50112"/>
    </source>
</evidence>
<keyword evidence="2" id="KW-1133">Transmembrane helix</keyword>
<feature type="compositionally biased region" description="Low complexity" evidence="1">
    <location>
        <begin position="472"/>
        <end position="491"/>
    </location>
</feature>
<evidence type="ECO:0000256" key="2">
    <source>
        <dbReference type="SAM" id="Phobius"/>
    </source>
</evidence>
<feature type="region of interest" description="Disordered" evidence="1">
    <location>
        <begin position="620"/>
        <end position="657"/>
    </location>
</feature>
<evidence type="ECO:0000313" key="5">
    <source>
        <dbReference type="Proteomes" id="UP001189429"/>
    </source>
</evidence>
<feature type="non-terminal residue" evidence="4">
    <location>
        <position position="1"/>
    </location>
</feature>
<accession>A0ABN9RXV4</accession>
<sequence>SRPGSSRLGASEREAPLLEEPAGRTLSGSARAAALRESVGASKMAGEAPDGPLEAPVGGILRGVPVDLVQLAAQLAAVVCIVSLVGGYMLRLRAGSASCGCLKTLEEVLGILRQALNSGSGPNHELTSKLARSKRMAVGLIICRYTKWAMMINTFSTVGADEMFFLLHYTVFFIYSTFVSIAPSRHTHWVQHAAYMFFMASYSLGLSPLVISAGPGYNPEWYIRRALYASGMFTLYDISLPLNIVGNSAMWGSLFVTGLVHGEGECSGDDVMGTIVACWLGMIAWSVLCSVVFIEGVIREVLMLTVKSELKAADSILQGTCDAVVVLDQELRVTQGAESVANMLMMSPSKIQGESVLLLIATEEDRERFVQMVRGARSSAVPGPCTAFNTSLKDSAAISCTVEALCVKYLQADGGGESFLLGFREGDLPAVPFQTNFSSSAPRSRRPRPPPPPAAQSVEYLQATSSARSADDLAAQDGSSDGASSSTGQSSDSDDACTPTGCRPPAVWFDPSSPELELVKSSAEFRMLTGFTEEEMANLGGVLTWVRNEQREAFAIWVRNFADGTQNQESQISDARAGVKLCIACEKHKSQFQAEVHLETCWSKANSRTLKLVVHGFRARQKNTNKGKSRRTRELRSNSSDSDEATPREGTTRVRSNDFEVRDSGLHVLCDIGEGQNDNDPLVVTRSISPGLQLLLGTGDSGQDVCDLFAQTETDGLETWLHDGYFAWFQCNDENSATRRWFSLAIPALETLGVRIEVNCRLTFQLGDSGMCLEIQRIRWSSMEGFARARARRRPRTVGTPARVDSARLQALNSQASL</sequence>
<evidence type="ECO:0000256" key="1">
    <source>
        <dbReference type="SAM" id="MobiDB-lite"/>
    </source>
</evidence>
<evidence type="ECO:0000313" key="4">
    <source>
        <dbReference type="EMBL" id="CAK0824228.1"/>
    </source>
</evidence>
<organism evidence="4 5">
    <name type="scientific">Prorocentrum cordatum</name>
    <dbReference type="NCBI Taxonomy" id="2364126"/>
    <lineage>
        <taxon>Eukaryota</taxon>
        <taxon>Sar</taxon>
        <taxon>Alveolata</taxon>
        <taxon>Dinophyceae</taxon>
        <taxon>Prorocentrales</taxon>
        <taxon>Prorocentraceae</taxon>
        <taxon>Prorocentrum</taxon>
    </lineage>
</organism>
<dbReference type="PROSITE" id="PS50112">
    <property type="entry name" value="PAS"/>
    <property type="match status" value="1"/>
</dbReference>
<feature type="compositionally biased region" description="Basic residues" evidence="1">
    <location>
        <begin position="620"/>
        <end position="633"/>
    </location>
</feature>
<feature type="transmembrane region" description="Helical" evidence="2">
    <location>
        <begin position="226"/>
        <end position="251"/>
    </location>
</feature>